<evidence type="ECO:0000256" key="1">
    <source>
        <dbReference type="SAM" id="SignalP"/>
    </source>
</evidence>
<feature type="chain" id="PRO_5042289198" description="Secreted protein" evidence="1">
    <location>
        <begin position="28"/>
        <end position="109"/>
    </location>
</feature>
<sequence length="109" mass="11691">MSVSALPTYLNVALLTCLNRTFALVHAVDVLGCILGRARLPSSHVNSCVRLFRSAVYLLTIASDVVRPLDAALIKLPKGHYLASCNTASCSLCCCLSTSTGMIPCRNEY</sequence>
<dbReference type="AlphaFoldDB" id="A0AAD7ML99"/>
<comment type="caution">
    <text evidence="2">The sequence shown here is derived from an EMBL/GenBank/DDBJ whole genome shotgun (WGS) entry which is preliminary data.</text>
</comment>
<keyword evidence="1" id="KW-0732">Signal</keyword>
<evidence type="ECO:0000313" key="3">
    <source>
        <dbReference type="Proteomes" id="UP001215598"/>
    </source>
</evidence>
<reference evidence="2" key="1">
    <citation type="submission" date="2023-03" db="EMBL/GenBank/DDBJ databases">
        <title>Massive genome expansion in bonnet fungi (Mycena s.s.) driven by repeated elements and novel gene families across ecological guilds.</title>
        <authorList>
            <consortium name="Lawrence Berkeley National Laboratory"/>
            <person name="Harder C.B."/>
            <person name="Miyauchi S."/>
            <person name="Viragh M."/>
            <person name="Kuo A."/>
            <person name="Thoen E."/>
            <person name="Andreopoulos B."/>
            <person name="Lu D."/>
            <person name="Skrede I."/>
            <person name="Drula E."/>
            <person name="Henrissat B."/>
            <person name="Morin E."/>
            <person name="Kohler A."/>
            <person name="Barry K."/>
            <person name="LaButti K."/>
            <person name="Morin E."/>
            <person name="Salamov A."/>
            <person name="Lipzen A."/>
            <person name="Mereny Z."/>
            <person name="Hegedus B."/>
            <person name="Baldrian P."/>
            <person name="Stursova M."/>
            <person name="Weitz H."/>
            <person name="Taylor A."/>
            <person name="Grigoriev I.V."/>
            <person name="Nagy L.G."/>
            <person name="Martin F."/>
            <person name="Kauserud H."/>
        </authorList>
    </citation>
    <scope>NUCLEOTIDE SEQUENCE</scope>
    <source>
        <strain evidence="2">CBHHK182m</strain>
    </source>
</reference>
<protein>
    <recommendedName>
        <fullName evidence="4">Secreted protein</fullName>
    </recommendedName>
</protein>
<proteinExistence type="predicted"/>
<evidence type="ECO:0008006" key="4">
    <source>
        <dbReference type="Google" id="ProtNLM"/>
    </source>
</evidence>
<gene>
    <name evidence="2" type="ORF">B0H16DRAFT_1602776</name>
</gene>
<dbReference type="Proteomes" id="UP001215598">
    <property type="component" value="Unassembled WGS sequence"/>
</dbReference>
<keyword evidence="3" id="KW-1185">Reference proteome</keyword>
<organism evidence="2 3">
    <name type="scientific">Mycena metata</name>
    <dbReference type="NCBI Taxonomy" id="1033252"/>
    <lineage>
        <taxon>Eukaryota</taxon>
        <taxon>Fungi</taxon>
        <taxon>Dikarya</taxon>
        <taxon>Basidiomycota</taxon>
        <taxon>Agaricomycotina</taxon>
        <taxon>Agaricomycetes</taxon>
        <taxon>Agaricomycetidae</taxon>
        <taxon>Agaricales</taxon>
        <taxon>Marasmiineae</taxon>
        <taxon>Mycenaceae</taxon>
        <taxon>Mycena</taxon>
    </lineage>
</organism>
<feature type="signal peptide" evidence="1">
    <location>
        <begin position="1"/>
        <end position="27"/>
    </location>
</feature>
<accession>A0AAD7ML99</accession>
<evidence type="ECO:0000313" key="2">
    <source>
        <dbReference type="EMBL" id="KAJ7721380.1"/>
    </source>
</evidence>
<dbReference type="EMBL" id="JARKIB010000230">
    <property type="protein sequence ID" value="KAJ7721380.1"/>
    <property type="molecule type" value="Genomic_DNA"/>
</dbReference>
<name>A0AAD7ML99_9AGAR</name>